<dbReference type="GO" id="GO:0022900">
    <property type="term" value="P:electron transport chain"/>
    <property type="evidence" value="ECO:0007669"/>
    <property type="project" value="InterPro"/>
</dbReference>
<gene>
    <name evidence="3" type="ORF">TsocGM_03300</name>
</gene>
<dbReference type="GO" id="GO:0016791">
    <property type="term" value="F:phosphatase activity"/>
    <property type="evidence" value="ECO:0007669"/>
    <property type="project" value="UniProtKB-ARBA"/>
</dbReference>
<dbReference type="GO" id="GO:0005506">
    <property type="term" value="F:iron ion binding"/>
    <property type="evidence" value="ECO:0007669"/>
    <property type="project" value="InterPro"/>
</dbReference>
<keyword evidence="1" id="KW-0378">Hydrolase</keyword>
<dbReference type="InterPro" id="IPR002321">
    <property type="entry name" value="Cyt_c_II"/>
</dbReference>
<comment type="caution">
    <text evidence="3">The sequence shown here is derived from an EMBL/GenBank/DDBJ whole genome shotgun (WGS) entry which is preliminary data.</text>
</comment>
<dbReference type="PROSITE" id="PS51009">
    <property type="entry name" value="CYTCII"/>
    <property type="match status" value="1"/>
</dbReference>
<dbReference type="Gene3D" id="1.20.120.10">
    <property type="entry name" value="Cytochrome c/b562"/>
    <property type="match status" value="1"/>
</dbReference>
<dbReference type="InterPro" id="IPR057023">
    <property type="entry name" value="PTP-SAK"/>
</dbReference>
<dbReference type="InterPro" id="IPR029021">
    <property type="entry name" value="Prot-tyrosine_phosphatase-like"/>
</dbReference>
<accession>A0A432MQ03</accession>
<evidence type="ECO:0000313" key="4">
    <source>
        <dbReference type="Proteomes" id="UP000280296"/>
    </source>
</evidence>
<name>A0A432MQ03_9BACT</name>
<reference evidence="3 4" key="1">
    <citation type="submission" date="2018-12" db="EMBL/GenBank/DDBJ databases">
        <authorList>
            <person name="Toschakov S.V."/>
        </authorList>
    </citation>
    <scope>NUCLEOTIDE SEQUENCE [LARGE SCALE GENOMIC DNA]</scope>
    <source>
        <strain evidence="3 4">GM2012</strain>
    </source>
</reference>
<dbReference type="Proteomes" id="UP000280296">
    <property type="component" value="Unassembled WGS sequence"/>
</dbReference>
<evidence type="ECO:0000256" key="1">
    <source>
        <dbReference type="ARBA" id="ARBA00022801"/>
    </source>
</evidence>
<dbReference type="GO" id="GO:0020037">
    <property type="term" value="F:heme binding"/>
    <property type="evidence" value="ECO:0007669"/>
    <property type="project" value="InterPro"/>
</dbReference>
<feature type="domain" description="Swiss Army Knife protein DSP-PTPase phosphatase" evidence="2">
    <location>
        <begin position="50"/>
        <end position="157"/>
    </location>
</feature>
<dbReference type="EMBL" id="RYZH01000004">
    <property type="protein sequence ID" value="RUL89156.1"/>
    <property type="molecule type" value="Genomic_DNA"/>
</dbReference>
<evidence type="ECO:0000313" key="3">
    <source>
        <dbReference type="EMBL" id="RUL89156.1"/>
    </source>
</evidence>
<evidence type="ECO:0000259" key="2">
    <source>
        <dbReference type="Pfam" id="PF22784"/>
    </source>
</evidence>
<proteinExistence type="predicted"/>
<dbReference type="SUPFAM" id="SSF52799">
    <property type="entry name" value="(Phosphotyrosine protein) phosphatases II"/>
    <property type="match status" value="1"/>
</dbReference>
<dbReference type="SUPFAM" id="SSF47175">
    <property type="entry name" value="Cytochromes"/>
    <property type="match status" value="1"/>
</dbReference>
<dbReference type="Gene3D" id="3.90.190.10">
    <property type="entry name" value="Protein tyrosine phosphatase superfamily"/>
    <property type="match status" value="1"/>
</dbReference>
<keyword evidence="4" id="KW-1185">Reference proteome</keyword>
<dbReference type="GO" id="GO:0009055">
    <property type="term" value="F:electron transfer activity"/>
    <property type="evidence" value="ECO:0007669"/>
    <property type="project" value="InterPro"/>
</dbReference>
<dbReference type="RefSeq" id="WP_126723891.1">
    <property type="nucleotide sequence ID" value="NZ_RYZH01000004.1"/>
</dbReference>
<dbReference type="InterPro" id="IPR010980">
    <property type="entry name" value="Cyt_c/b562"/>
</dbReference>
<protein>
    <recommendedName>
        <fullName evidence="2">Swiss Army Knife protein DSP-PTPase phosphatase domain-containing protein</fullName>
    </recommendedName>
</protein>
<dbReference type="Pfam" id="PF22784">
    <property type="entry name" value="PTP-SAK"/>
    <property type="match status" value="1"/>
</dbReference>
<organism evidence="3 4">
    <name type="scientific">Tautonia sociabilis</name>
    <dbReference type="NCBI Taxonomy" id="2080755"/>
    <lineage>
        <taxon>Bacteria</taxon>
        <taxon>Pseudomonadati</taxon>
        <taxon>Planctomycetota</taxon>
        <taxon>Planctomycetia</taxon>
        <taxon>Isosphaerales</taxon>
        <taxon>Isosphaeraceae</taxon>
        <taxon>Tautonia</taxon>
    </lineage>
</organism>
<dbReference type="OrthoDB" id="251220at2"/>
<sequence length="309" mass="33275">MRCFPSIALPLALALLAGPTEDEPSAVQDPRPISAPGIENLFRLGPNLLSGGQPEGDEAFRALADLGVRTIITVDGAAPDTEAARRYGMRYVHLPIGYDGVPREQAVALVKAVRSLPGPFYVHCHHGKHRGPSAAAVCAIATQGWDKDQARRWLEEAGTSPDYAGLFASVAAFEPPTVAELAAVPESALPERAEVPDLVAAMVDVDQRWERLKAVSAAGFRTPPDHPDLDPPHEALMLAEHYRELARLDEAKDRGAAFLRLLARAERDALALRDALRDPAALATAPAAFDRAGRDCKACHSRFRDQSPN</sequence>
<reference evidence="3 4" key="2">
    <citation type="submission" date="2019-01" db="EMBL/GenBank/DDBJ databases">
        <title>Tautonia sociabilis, a novel thermotolerant planctomycete of Isosphaeraceae family, isolated from a 4000 m deep subterranean habitat.</title>
        <authorList>
            <person name="Kovaleva O.L."/>
            <person name="Elcheninov A.G."/>
            <person name="Van Heerden E."/>
            <person name="Toshchakov S.V."/>
            <person name="Novikov A."/>
            <person name="Bonch-Osmolovskaya E.A."/>
            <person name="Kublanov I.V."/>
        </authorList>
    </citation>
    <scope>NUCLEOTIDE SEQUENCE [LARGE SCALE GENOMIC DNA]</scope>
    <source>
        <strain evidence="3 4">GM2012</strain>
    </source>
</reference>
<dbReference type="AlphaFoldDB" id="A0A432MQ03"/>